<dbReference type="EMBL" id="RSDW01000001">
    <property type="protein sequence ID" value="RSL18630.1"/>
    <property type="molecule type" value="Genomic_DNA"/>
</dbReference>
<keyword evidence="1" id="KW-1133">Transmembrane helix</keyword>
<organism evidence="2 3">
    <name type="scientific">Edaphobacter aggregans</name>
    <dbReference type="NCBI Taxonomy" id="570835"/>
    <lineage>
        <taxon>Bacteria</taxon>
        <taxon>Pseudomonadati</taxon>
        <taxon>Acidobacteriota</taxon>
        <taxon>Terriglobia</taxon>
        <taxon>Terriglobales</taxon>
        <taxon>Acidobacteriaceae</taxon>
        <taxon>Edaphobacter</taxon>
    </lineage>
</organism>
<dbReference type="Proteomes" id="UP000269669">
    <property type="component" value="Unassembled WGS sequence"/>
</dbReference>
<comment type="caution">
    <text evidence="2">The sequence shown here is derived from an EMBL/GenBank/DDBJ whole genome shotgun (WGS) entry which is preliminary data.</text>
</comment>
<proteinExistence type="predicted"/>
<sequence length="90" mass="10230">MPNDEVPGPEDPIRVSELAEFVYCRRAWWLKMVQKKPSDAEAREAQAQGEMWHKEQGEQLARTDALTGGAYAALLIALLLLVLFVWSFLK</sequence>
<name>A0A428MP32_9BACT</name>
<evidence type="ECO:0000313" key="2">
    <source>
        <dbReference type="EMBL" id="RSL18630.1"/>
    </source>
</evidence>
<evidence type="ECO:0000313" key="3">
    <source>
        <dbReference type="Proteomes" id="UP000269669"/>
    </source>
</evidence>
<protein>
    <recommendedName>
        <fullName evidence="4">PD-(D/E)XK nuclease superfamily protein</fullName>
    </recommendedName>
</protein>
<feature type="transmembrane region" description="Helical" evidence="1">
    <location>
        <begin position="70"/>
        <end position="89"/>
    </location>
</feature>
<reference evidence="2 3" key="1">
    <citation type="submission" date="2018-12" db="EMBL/GenBank/DDBJ databases">
        <title>Sequencing of bacterial isolates from soil warming experiment in Harvard Forest, Massachusetts, USA.</title>
        <authorList>
            <person name="Deangelis K."/>
        </authorList>
    </citation>
    <scope>NUCLEOTIDE SEQUENCE [LARGE SCALE GENOMIC DNA]</scope>
    <source>
        <strain evidence="2 3">EB153</strain>
    </source>
</reference>
<evidence type="ECO:0000256" key="1">
    <source>
        <dbReference type="SAM" id="Phobius"/>
    </source>
</evidence>
<gene>
    <name evidence="2" type="ORF">EDE15_4220</name>
</gene>
<dbReference type="AlphaFoldDB" id="A0A428MP32"/>
<keyword evidence="1" id="KW-0812">Transmembrane</keyword>
<accession>A0A428MP32</accession>
<keyword evidence="1" id="KW-0472">Membrane</keyword>
<evidence type="ECO:0008006" key="4">
    <source>
        <dbReference type="Google" id="ProtNLM"/>
    </source>
</evidence>
<dbReference type="RefSeq" id="WP_185827269.1">
    <property type="nucleotide sequence ID" value="NZ_RSDW01000001.1"/>
</dbReference>
<keyword evidence="3" id="KW-1185">Reference proteome</keyword>